<keyword evidence="1" id="KW-0472">Membrane</keyword>
<keyword evidence="1" id="KW-1133">Transmembrane helix</keyword>
<dbReference type="AlphaFoldDB" id="A0A6C0NZJ0"/>
<evidence type="ECO:0000313" key="3">
    <source>
        <dbReference type="Proteomes" id="UP000479114"/>
    </source>
</evidence>
<evidence type="ECO:0000256" key="1">
    <source>
        <dbReference type="SAM" id="Phobius"/>
    </source>
</evidence>
<gene>
    <name evidence="2" type="ORF">GZH47_02955</name>
</gene>
<dbReference type="EMBL" id="CP048286">
    <property type="protein sequence ID" value="QHW29892.1"/>
    <property type="molecule type" value="Genomic_DNA"/>
</dbReference>
<organism evidence="2 3">
    <name type="scientific">Paenibacillus rhizovicinus</name>
    <dbReference type="NCBI Taxonomy" id="2704463"/>
    <lineage>
        <taxon>Bacteria</taxon>
        <taxon>Bacillati</taxon>
        <taxon>Bacillota</taxon>
        <taxon>Bacilli</taxon>
        <taxon>Bacillales</taxon>
        <taxon>Paenibacillaceae</taxon>
        <taxon>Paenibacillus</taxon>
    </lineage>
</organism>
<reference evidence="2 3" key="1">
    <citation type="submission" date="2020-02" db="EMBL/GenBank/DDBJ databases">
        <title>Paenibacillus sp. nov., isolated from rhizosphere soil of tomato.</title>
        <authorList>
            <person name="Weon H.-Y."/>
            <person name="Lee S.A."/>
        </authorList>
    </citation>
    <scope>NUCLEOTIDE SEQUENCE [LARGE SCALE GENOMIC DNA]</scope>
    <source>
        <strain evidence="2 3">14171R-81</strain>
    </source>
</reference>
<proteinExistence type="predicted"/>
<dbReference type="RefSeq" id="WP_162638461.1">
    <property type="nucleotide sequence ID" value="NZ_CP048286.1"/>
</dbReference>
<dbReference type="Proteomes" id="UP000479114">
    <property type="component" value="Chromosome"/>
</dbReference>
<name>A0A6C0NZJ0_9BACL</name>
<accession>A0A6C0NZJ0</accession>
<sequence length="101" mass="11203">MNDNKQRAGTEMQIPSQAEKIKTWTSLMPKIGLALMIIGFIMSVCFSYKFADTNLGLMIGFGFIIGGIQVLLLGSLFHALQPKLVKSTDMTAHQPLEHIQH</sequence>
<feature type="transmembrane region" description="Helical" evidence="1">
    <location>
        <begin position="31"/>
        <end position="51"/>
    </location>
</feature>
<keyword evidence="3" id="KW-1185">Reference proteome</keyword>
<dbReference type="KEGG" id="prz:GZH47_02955"/>
<evidence type="ECO:0000313" key="2">
    <source>
        <dbReference type="EMBL" id="QHW29892.1"/>
    </source>
</evidence>
<protein>
    <submittedName>
        <fullName evidence="2">Uncharacterized protein</fullName>
    </submittedName>
</protein>
<feature type="transmembrane region" description="Helical" evidence="1">
    <location>
        <begin position="57"/>
        <end position="80"/>
    </location>
</feature>
<keyword evidence="1" id="KW-0812">Transmembrane</keyword>